<feature type="domain" description="Heme-binding protein Shr-like Hb-interacting" evidence="1">
    <location>
        <begin position="78"/>
        <end position="159"/>
    </location>
</feature>
<name>A0A4P9VMZ0_9GAMM</name>
<evidence type="ECO:0000313" key="2">
    <source>
        <dbReference type="EMBL" id="RDH43470.1"/>
    </source>
</evidence>
<organism evidence="2 3">
    <name type="scientific">Zooshikella ganghwensis</name>
    <dbReference type="NCBI Taxonomy" id="202772"/>
    <lineage>
        <taxon>Bacteria</taxon>
        <taxon>Pseudomonadati</taxon>
        <taxon>Pseudomonadota</taxon>
        <taxon>Gammaproteobacteria</taxon>
        <taxon>Oceanospirillales</taxon>
        <taxon>Zooshikellaceae</taxon>
        <taxon>Zooshikella</taxon>
    </lineage>
</organism>
<dbReference type="Proteomes" id="UP000257039">
    <property type="component" value="Unassembled WGS sequence"/>
</dbReference>
<dbReference type="Pfam" id="PF07550">
    <property type="entry name" value="Shr-like_HID"/>
    <property type="match status" value="2"/>
</dbReference>
<dbReference type="AlphaFoldDB" id="A0A4P9VMZ0"/>
<feature type="domain" description="Heme-binding protein Shr-like Hb-interacting" evidence="1">
    <location>
        <begin position="178"/>
        <end position="246"/>
    </location>
</feature>
<reference evidence="2 3" key="1">
    <citation type="submission" date="2017-04" db="EMBL/GenBank/DDBJ databases">
        <title>Draft genome sequence of Zooshikella ganghwensis VG4 isolated from Red Sea sediments.</title>
        <authorList>
            <person name="Rehman Z."/>
            <person name="Alam I."/>
            <person name="Kamau A."/>
            <person name="Bajic V."/>
            <person name="Leiknes T."/>
        </authorList>
    </citation>
    <scope>NUCLEOTIDE SEQUENCE [LARGE SCALE GENOMIC DNA]</scope>
    <source>
        <strain evidence="2 3">VG4</strain>
    </source>
</reference>
<keyword evidence="3" id="KW-1185">Reference proteome</keyword>
<comment type="caution">
    <text evidence="2">The sequence shown here is derived from an EMBL/GenBank/DDBJ whole genome shotgun (WGS) entry which is preliminary data.</text>
</comment>
<gene>
    <name evidence="2" type="ORF">B9G39_08475</name>
</gene>
<dbReference type="InterPro" id="IPR011432">
    <property type="entry name" value="Shr-like_HID"/>
</dbReference>
<evidence type="ECO:0000259" key="1">
    <source>
        <dbReference type="Pfam" id="PF07550"/>
    </source>
</evidence>
<dbReference type="EMBL" id="NDXW01000001">
    <property type="protein sequence ID" value="RDH43470.1"/>
    <property type="molecule type" value="Genomic_DNA"/>
</dbReference>
<evidence type="ECO:0000313" key="3">
    <source>
        <dbReference type="Proteomes" id="UP000257039"/>
    </source>
</evidence>
<proteinExistence type="predicted"/>
<sequence length="485" mass="54578">MDKGVLSMKKQVIVVFGVLLSNVSSVYAAPDKVFGYLRMSVFDYHTRYFDEAGNVRVYPKQAQIDLTADQPKPQYLFADDTPLGNDIVISFAPDAAWTQAIYKVAKTDALGNPANERELIWQLRDNAIVIDSKSAPLDGFNGVHEIVVRAHGYKPRFINVHLTKKAPKIFVSNGRQPMVGQELTLKLKGFNYRFKNPVYEVVIDNKVLADNDYRVVSNLVTINDHVVSTPGVHTIQIKAWGFETAKRALKFAAGYNDASSVMSTEGSAADSPASGPYMNAAVVFDFDLVSNAYILQALGYKTLAVELIIDAWENTEKTMVIGNSDTRNTAALFYSWEDYTYATMEAEVDGQHLPFDDFVQLNLEEYQRRPYQVKYMLADGHFGEAVAFNQAVALEAPDVDAFFDERTGAVEIRSASNQSSETLVTWLQHLERVKVGTTQLWDYEYTIIENALIITSRERFMQGKNRITLIAKDFRDVTLEVLMER</sequence>
<accession>A0A4P9VMZ0</accession>
<protein>
    <submittedName>
        <fullName evidence="2">DUF1533 domain-containing protein</fullName>
    </submittedName>
</protein>